<accession>A0AA46THL6</accession>
<proteinExistence type="predicted"/>
<organism evidence="1 2">
    <name type="scientific">Solicola gregarius</name>
    <dbReference type="NCBI Taxonomy" id="2908642"/>
    <lineage>
        <taxon>Bacteria</taxon>
        <taxon>Bacillati</taxon>
        <taxon>Actinomycetota</taxon>
        <taxon>Actinomycetes</taxon>
        <taxon>Propionibacteriales</taxon>
        <taxon>Nocardioidaceae</taxon>
        <taxon>Solicola</taxon>
    </lineage>
</organism>
<protein>
    <submittedName>
        <fullName evidence="1">DUF1998 domain-containing protein</fullName>
    </submittedName>
</protein>
<dbReference type="EMBL" id="CP094970">
    <property type="protein sequence ID" value="UYM05512.1"/>
    <property type="molecule type" value="Genomic_DNA"/>
</dbReference>
<gene>
    <name evidence="1" type="ORF">L0C25_00020</name>
</gene>
<evidence type="ECO:0000313" key="1">
    <source>
        <dbReference type="EMBL" id="UYM05512.1"/>
    </source>
</evidence>
<keyword evidence="2" id="KW-1185">Reference proteome</keyword>
<dbReference type="AlphaFoldDB" id="A0AA46THL6"/>
<name>A0AA46THL6_9ACTN</name>
<reference evidence="1" key="1">
    <citation type="submission" date="2022-01" db="EMBL/GenBank/DDBJ databases">
        <title>Nocardioidaceae gen. sp. A5X3R13.</title>
        <authorList>
            <person name="Lopez Marin M.A."/>
            <person name="Uhlik O."/>
        </authorList>
    </citation>
    <scope>NUCLEOTIDE SEQUENCE</scope>
    <source>
        <strain evidence="1">A5X3R13</strain>
    </source>
</reference>
<dbReference type="Proteomes" id="UP001164390">
    <property type="component" value="Chromosome"/>
</dbReference>
<sequence length="126" mass="14448">MRFDEAVIAPWEDSVEDLEVWERFKDAHRINFKRRTSKTADDLEPDDRFPPPRYWVIHTLSHLLIRQAAMSSGYGSASLTERIYAWKGDDEHPPAAGLLISTTASDSEGTLVAWWSWPSRTSSRIS</sequence>
<dbReference type="KEGG" id="sgrg:L0C25_00020"/>
<dbReference type="RefSeq" id="WP_271634346.1">
    <property type="nucleotide sequence ID" value="NZ_CP094970.1"/>
</dbReference>
<evidence type="ECO:0000313" key="2">
    <source>
        <dbReference type="Proteomes" id="UP001164390"/>
    </source>
</evidence>